<protein>
    <submittedName>
        <fullName evidence="1">Uncharacterized protein</fullName>
    </submittedName>
</protein>
<gene>
    <name evidence="1" type="ORF">RHGRI_013887</name>
</gene>
<comment type="caution">
    <text evidence="1">The sequence shown here is derived from an EMBL/GenBank/DDBJ whole genome shotgun (WGS) entry which is preliminary data.</text>
</comment>
<dbReference type="EMBL" id="JACTNZ010000005">
    <property type="protein sequence ID" value="KAG5548338.1"/>
    <property type="molecule type" value="Genomic_DNA"/>
</dbReference>
<name>A0AAV6K7B2_9ERIC</name>
<dbReference type="Proteomes" id="UP000823749">
    <property type="component" value="Chromosome 5"/>
</dbReference>
<proteinExistence type="predicted"/>
<evidence type="ECO:0000313" key="1">
    <source>
        <dbReference type="EMBL" id="KAG5548338.1"/>
    </source>
</evidence>
<keyword evidence="2" id="KW-1185">Reference proteome</keyword>
<sequence>MRYRFYMGAPVSYIVHLVAHINLKEFPLVHQRLNGPLPSSQAQSKVEILQGSPNIKLECQEIYLLLKSVALDREEGDHQSAMEY</sequence>
<accession>A0AAV6K7B2</accession>
<evidence type="ECO:0000313" key="2">
    <source>
        <dbReference type="Proteomes" id="UP000823749"/>
    </source>
</evidence>
<reference evidence="1" key="1">
    <citation type="submission" date="2020-08" db="EMBL/GenBank/DDBJ databases">
        <title>Plant Genome Project.</title>
        <authorList>
            <person name="Zhang R.-G."/>
        </authorList>
    </citation>
    <scope>NUCLEOTIDE SEQUENCE</scope>
    <source>
        <strain evidence="1">WSP0</strain>
        <tissue evidence="1">Leaf</tissue>
    </source>
</reference>
<organism evidence="1 2">
    <name type="scientific">Rhododendron griersonianum</name>
    <dbReference type="NCBI Taxonomy" id="479676"/>
    <lineage>
        <taxon>Eukaryota</taxon>
        <taxon>Viridiplantae</taxon>
        <taxon>Streptophyta</taxon>
        <taxon>Embryophyta</taxon>
        <taxon>Tracheophyta</taxon>
        <taxon>Spermatophyta</taxon>
        <taxon>Magnoliopsida</taxon>
        <taxon>eudicotyledons</taxon>
        <taxon>Gunneridae</taxon>
        <taxon>Pentapetalae</taxon>
        <taxon>asterids</taxon>
        <taxon>Ericales</taxon>
        <taxon>Ericaceae</taxon>
        <taxon>Ericoideae</taxon>
        <taxon>Rhodoreae</taxon>
        <taxon>Rhododendron</taxon>
    </lineage>
</organism>
<dbReference type="AlphaFoldDB" id="A0AAV6K7B2"/>